<evidence type="ECO:0000256" key="2">
    <source>
        <dbReference type="ARBA" id="ARBA00022898"/>
    </source>
</evidence>
<feature type="domain" description="Aminotransferase class V" evidence="3">
    <location>
        <begin position="50"/>
        <end position="287"/>
    </location>
</feature>
<dbReference type="GO" id="GO:0008453">
    <property type="term" value="F:alanine-glyoxylate transaminase activity"/>
    <property type="evidence" value="ECO:0007669"/>
    <property type="project" value="TreeGrafter"/>
</dbReference>
<protein>
    <recommendedName>
        <fullName evidence="3">Aminotransferase class V domain-containing protein</fullName>
    </recommendedName>
</protein>
<dbReference type="GO" id="GO:0004760">
    <property type="term" value="F:L-serine-pyruvate transaminase activity"/>
    <property type="evidence" value="ECO:0007669"/>
    <property type="project" value="TreeGrafter"/>
</dbReference>
<dbReference type="Pfam" id="PF00266">
    <property type="entry name" value="Aminotran_5"/>
    <property type="match status" value="1"/>
</dbReference>
<comment type="cofactor">
    <cofactor evidence="1">
        <name>pyridoxal 5'-phosphate</name>
        <dbReference type="ChEBI" id="CHEBI:597326"/>
    </cofactor>
</comment>
<dbReference type="GO" id="GO:0005777">
    <property type="term" value="C:peroxisome"/>
    <property type="evidence" value="ECO:0007669"/>
    <property type="project" value="TreeGrafter"/>
</dbReference>
<dbReference type="GO" id="GO:0019265">
    <property type="term" value="P:glycine biosynthetic process, by transamination of glyoxylate"/>
    <property type="evidence" value="ECO:0007669"/>
    <property type="project" value="TreeGrafter"/>
</dbReference>
<evidence type="ECO:0000256" key="1">
    <source>
        <dbReference type="ARBA" id="ARBA00001933"/>
    </source>
</evidence>
<dbReference type="SUPFAM" id="SSF53383">
    <property type="entry name" value="PLP-dependent transferases"/>
    <property type="match status" value="1"/>
</dbReference>
<dbReference type="Gene3D" id="3.40.640.10">
    <property type="entry name" value="Type I PLP-dependent aspartate aminotransferase-like (Major domain)"/>
    <property type="match status" value="1"/>
</dbReference>
<name>A0A381Q2W0_9ZZZZ</name>
<reference evidence="4" key="1">
    <citation type="submission" date="2018-05" db="EMBL/GenBank/DDBJ databases">
        <authorList>
            <person name="Lanie J.A."/>
            <person name="Ng W.-L."/>
            <person name="Kazmierczak K.M."/>
            <person name="Andrzejewski T.M."/>
            <person name="Davidsen T.M."/>
            <person name="Wayne K.J."/>
            <person name="Tettelin H."/>
            <person name="Glass J.I."/>
            <person name="Rusch D."/>
            <person name="Podicherti R."/>
            <person name="Tsui H.-C.T."/>
            <person name="Winkler M.E."/>
        </authorList>
    </citation>
    <scope>NUCLEOTIDE SEQUENCE</scope>
</reference>
<gene>
    <name evidence="4" type="ORF">METZ01_LOCUS26098</name>
</gene>
<dbReference type="AlphaFoldDB" id="A0A381Q2W0"/>
<sequence length="324" mass="34573">MGELQTGLRDLFRTERPVLISTSSATGLMEAAVRNGARSRVLSLVNGAFSQRFGQIAEACGLEVERLEVEWGQIIAADQVRERLASGGFDAVTVVHSETSTGALNPVSEISEAVRELEDVVLLVDSVTGVGGAEVQTDEWGLDFVLTGSQKALALPPGLAFGVASERLMARSAAATRKGVYFDLVTFQKQLGNLQTPTTPAVSLMYALAKQLDRIRLEGLEARWARHQAMADRCGQWVDMMREQRGVTLSVLAPEGSRSPTVTCVALPEGTTGPSVVSAMKERGFTIGGGYGKLKEASFRVGHMGDHTVAELDAVLDALGKVLT</sequence>
<dbReference type="PANTHER" id="PTHR21152">
    <property type="entry name" value="AMINOTRANSFERASE CLASS V"/>
    <property type="match status" value="1"/>
</dbReference>
<dbReference type="InterPro" id="IPR000192">
    <property type="entry name" value="Aminotrans_V_dom"/>
</dbReference>
<dbReference type="PANTHER" id="PTHR21152:SF40">
    <property type="entry name" value="ALANINE--GLYOXYLATE AMINOTRANSFERASE"/>
    <property type="match status" value="1"/>
</dbReference>
<evidence type="ECO:0000313" key="4">
    <source>
        <dbReference type="EMBL" id="SUZ73244.1"/>
    </source>
</evidence>
<evidence type="ECO:0000259" key="3">
    <source>
        <dbReference type="Pfam" id="PF00266"/>
    </source>
</evidence>
<keyword evidence="2" id="KW-0663">Pyridoxal phosphate</keyword>
<dbReference type="InterPro" id="IPR015421">
    <property type="entry name" value="PyrdxlP-dep_Trfase_major"/>
</dbReference>
<proteinExistence type="predicted"/>
<dbReference type="EMBL" id="UINC01001172">
    <property type="protein sequence ID" value="SUZ73244.1"/>
    <property type="molecule type" value="Genomic_DNA"/>
</dbReference>
<dbReference type="InterPro" id="IPR015422">
    <property type="entry name" value="PyrdxlP-dep_Trfase_small"/>
</dbReference>
<accession>A0A381Q2W0</accession>
<dbReference type="Gene3D" id="3.90.1150.10">
    <property type="entry name" value="Aspartate Aminotransferase, domain 1"/>
    <property type="match status" value="1"/>
</dbReference>
<organism evidence="4">
    <name type="scientific">marine metagenome</name>
    <dbReference type="NCBI Taxonomy" id="408172"/>
    <lineage>
        <taxon>unclassified sequences</taxon>
        <taxon>metagenomes</taxon>
        <taxon>ecological metagenomes</taxon>
    </lineage>
</organism>
<dbReference type="InterPro" id="IPR015424">
    <property type="entry name" value="PyrdxlP-dep_Trfase"/>
</dbReference>